<evidence type="ECO:0000313" key="2">
    <source>
        <dbReference type="EMBL" id="KAK5842886.1"/>
    </source>
</evidence>
<evidence type="ECO:0000313" key="3">
    <source>
        <dbReference type="Proteomes" id="UP001358586"/>
    </source>
</evidence>
<dbReference type="InterPro" id="IPR026960">
    <property type="entry name" value="RVT-Znf"/>
</dbReference>
<evidence type="ECO:0000259" key="1">
    <source>
        <dbReference type="Pfam" id="PF13966"/>
    </source>
</evidence>
<dbReference type="Proteomes" id="UP001358586">
    <property type="component" value="Chromosome 2"/>
</dbReference>
<proteinExistence type="predicted"/>
<dbReference type="PANTHER" id="PTHR33116:SF86">
    <property type="entry name" value="REVERSE TRANSCRIPTASE DOMAIN-CONTAINING PROTEIN"/>
    <property type="match status" value="1"/>
</dbReference>
<name>A0ABR0QV94_GOSAR</name>
<organism evidence="2 3">
    <name type="scientific">Gossypium arboreum</name>
    <name type="common">Tree cotton</name>
    <name type="synonym">Gossypium nanking</name>
    <dbReference type="NCBI Taxonomy" id="29729"/>
    <lineage>
        <taxon>Eukaryota</taxon>
        <taxon>Viridiplantae</taxon>
        <taxon>Streptophyta</taxon>
        <taxon>Embryophyta</taxon>
        <taxon>Tracheophyta</taxon>
        <taxon>Spermatophyta</taxon>
        <taxon>Magnoliopsida</taxon>
        <taxon>eudicotyledons</taxon>
        <taxon>Gunneridae</taxon>
        <taxon>Pentapetalae</taxon>
        <taxon>rosids</taxon>
        <taxon>malvids</taxon>
        <taxon>Malvales</taxon>
        <taxon>Malvaceae</taxon>
        <taxon>Malvoideae</taxon>
        <taxon>Gossypium</taxon>
    </lineage>
</organism>
<feature type="domain" description="Reverse transcriptase zinc-binding" evidence="1">
    <location>
        <begin position="183"/>
        <end position="277"/>
    </location>
</feature>
<dbReference type="Pfam" id="PF13966">
    <property type="entry name" value="zf-RVT"/>
    <property type="match status" value="1"/>
</dbReference>
<gene>
    <name evidence="2" type="ORF">PVK06_005302</name>
</gene>
<sequence>MEAWREATSRGANLFKDILREYRSCSSQRVNFDKSIIFFSENTPEEDRRLVVNLLEVRSSNELERNLGLPNMVGKRKKEYFQILKDRLEKQIDNWSNRKGNKIPIWDDHWIQGIDTIEGHNRSDNTKLKLVSDLIDNPNKKWRMDLINNTFQVEIAQKIMQIPFAETDHEDIQVWKGELFGEYSIRSAYKLLQDANPDPSSYLIQAEIKECYRKLWNLQLPSKISIIIWRISWNYIPTLVNLRYRRVITNARCPRCCSWEEDRHHIFRQCPITIEVWQILNLSWVTNNMSQNIWQWLTWVFKRGTNEQC</sequence>
<accession>A0ABR0QV94</accession>
<comment type="caution">
    <text evidence="2">The sequence shown here is derived from an EMBL/GenBank/DDBJ whole genome shotgun (WGS) entry which is preliminary data.</text>
</comment>
<keyword evidence="3" id="KW-1185">Reference proteome</keyword>
<dbReference type="PANTHER" id="PTHR33116">
    <property type="entry name" value="REVERSE TRANSCRIPTASE ZINC-BINDING DOMAIN-CONTAINING PROTEIN-RELATED-RELATED"/>
    <property type="match status" value="1"/>
</dbReference>
<reference evidence="2 3" key="1">
    <citation type="submission" date="2023-03" db="EMBL/GenBank/DDBJ databases">
        <title>WGS of Gossypium arboreum.</title>
        <authorList>
            <person name="Yu D."/>
        </authorList>
    </citation>
    <scope>NUCLEOTIDE SEQUENCE [LARGE SCALE GENOMIC DNA]</scope>
    <source>
        <tissue evidence="2">Leaf</tissue>
    </source>
</reference>
<dbReference type="EMBL" id="JARKNE010000002">
    <property type="protein sequence ID" value="KAK5842886.1"/>
    <property type="molecule type" value="Genomic_DNA"/>
</dbReference>
<protein>
    <recommendedName>
        <fullName evidence="1">Reverse transcriptase zinc-binding domain-containing protein</fullName>
    </recommendedName>
</protein>